<evidence type="ECO:0000313" key="4">
    <source>
        <dbReference type="Proteomes" id="UP001562354"/>
    </source>
</evidence>
<dbReference type="SUPFAM" id="SSF46934">
    <property type="entry name" value="UBA-like"/>
    <property type="match status" value="1"/>
</dbReference>
<gene>
    <name evidence="3" type="ORF">AAFC00_001482</name>
</gene>
<feature type="compositionally biased region" description="Polar residues" evidence="1">
    <location>
        <begin position="219"/>
        <end position="237"/>
    </location>
</feature>
<evidence type="ECO:0000256" key="1">
    <source>
        <dbReference type="SAM" id="MobiDB-lite"/>
    </source>
</evidence>
<feature type="region of interest" description="Disordered" evidence="1">
    <location>
        <begin position="43"/>
        <end position="88"/>
    </location>
</feature>
<feature type="region of interest" description="Disordered" evidence="1">
    <location>
        <begin position="217"/>
        <end position="263"/>
    </location>
</feature>
<dbReference type="InterPro" id="IPR015940">
    <property type="entry name" value="UBA"/>
</dbReference>
<evidence type="ECO:0000259" key="2">
    <source>
        <dbReference type="PROSITE" id="PS50030"/>
    </source>
</evidence>
<feature type="compositionally biased region" description="Low complexity" evidence="1">
    <location>
        <begin position="247"/>
        <end position="261"/>
    </location>
</feature>
<evidence type="ECO:0000313" key="3">
    <source>
        <dbReference type="EMBL" id="KAL1311301.1"/>
    </source>
</evidence>
<feature type="domain" description="UBA" evidence="2">
    <location>
        <begin position="881"/>
        <end position="929"/>
    </location>
</feature>
<protein>
    <recommendedName>
        <fullName evidence="2">UBA domain-containing protein</fullName>
    </recommendedName>
</protein>
<organism evidence="3 4">
    <name type="scientific">Neodothiora populina</name>
    <dbReference type="NCBI Taxonomy" id="2781224"/>
    <lineage>
        <taxon>Eukaryota</taxon>
        <taxon>Fungi</taxon>
        <taxon>Dikarya</taxon>
        <taxon>Ascomycota</taxon>
        <taxon>Pezizomycotina</taxon>
        <taxon>Dothideomycetes</taxon>
        <taxon>Dothideomycetidae</taxon>
        <taxon>Dothideales</taxon>
        <taxon>Dothioraceae</taxon>
        <taxon>Neodothiora</taxon>
    </lineage>
</organism>
<dbReference type="RefSeq" id="XP_069204150.1">
    <property type="nucleotide sequence ID" value="XM_069340680.1"/>
</dbReference>
<name>A0ABR3PP13_9PEZI</name>
<dbReference type="Gene3D" id="1.10.8.10">
    <property type="entry name" value="DNA helicase RuvA subunit, C-terminal domain"/>
    <property type="match status" value="1"/>
</dbReference>
<dbReference type="Proteomes" id="UP001562354">
    <property type="component" value="Unassembled WGS sequence"/>
</dbReference>
<dbReference type="InterPro" id="IPR009060">
    <property type="entry name" value="UBA-like_sf"/>
</dbReference>
<feature type="compositionally biased region" description="Basic and acidic residues" evidence="1">
    <location>
        <begin position="65"/>
        <end position="75"/>
    </location>
</feature>
<dbReference type="EMBL" id="JBFMKM010000003">
    <property type="protein sequence ID" value="KAL1311301.1"/>
    <property type="molecule type" value="Genomic_DNA"/>
</dbReference>
<comment type="caution">
    <text evidence="3">The sequence shown here is derived from an EMBL/GenBank/DDBJ whole genome shotgun (WGS) entry which is preliminary data.</text>
</comment>
<proteinExistence type="predicted"/>
<keyword evidence="4" id="KW-1185">Reference proteome</keyword>
<reference evidence="3 4" key="1">
    <citation type="submission" date="2024-07" db="EMBL/GenBank/DDBJ databases">
        <title>Draft sequence of the Neodothiora populina.</title>
        <authorList>
            <person name="Drown D.D."/>
            <person name="Schuette U.S."/>
            <person name="Buechlein A.B."/>
            <person name="Rusch D.R."/>
            <person name="Winton L.W."/>
            <person name="Adams G.A."/>
        </authorList>
    </citation>
    <scope>NUCLEOTIDE SEQUENCE [LARGE SCALE GENOMIC DNA]</scope>
    <source>
        <strain evidence="3 4">CPC 39397</strain>
    </source>
</reference>
<dbReference type="PROSITE" id="PS50030">
    <property type="entry name" value="UBA"/>
    <property type="match status" value="1"/>
</dbReference>
<dbReference type="GeneID" id="95975185"/>
<accession>A0ABR3PP13</accession>
<sequence>MASSQVNHSPTDWEHAKFPTRRSISVFSRRGIETVESIITPFPVDSMAPPKRESTKPSSWKRRLDRLTRSEEKGTILHAVPPSPQASMSPLDQAMITSPNDEILTAIGQGLQSNRSSIQDVPDSRDWNRIPTARDHQVPALPPRSSKIGVWRDGTAIWDSAARSYQSRPNLSVVIPQHTESEEKRYGVVGSQTASPLASSLGHTPFLAQRSNIHPAFRNDNSIEPMQKRQLSTTTSELSRDSFDIASENSSTYSRTSSMTSVEDETNITTILSDLDKNTGSGFAAMSPIFAGVFDDQSKPLPRQRHLEVRRPSSPTLSEAVFDLQKQLETISEYETDQHALPARAELTRAPTIPKKSRKREWRASFLNMSRGIQEPEVTVDGLTRRTSTPAIKDTYNKSSPGQIHRTCSTRSAAHRVDCAPESEMSLSSAQMSLLFSAISSLKTAPTSPMQPVSPSHEAEAILVRIMSSLTTIQDLQAMSVINKGMYGVYRANEIGLLRAVLQKQSSAAWELREWSMADFADSDDCFWTNSQVNSPSNYLNGIRNDGSIIRELKSLILERCQSFLRHETVLALTSERDVNAKRFDDAFYRVWCFCKIFGCDKGREDDVTGQLDWLKGGLLAHEDDCAATININLEFEMGGVLLNAPEYFAKGNVSGLSSSQLYDMAELWNGLAALLAGYHDKVEQARDIGIFHAAGVESGDLAKEEATMEEWIAYILTLGPAVVLELARHSEDSNDSGLKLAELNGWTDWNLTGAGTSRRTFFREPVARLYEERLTIASSSSHTAPRDTKDQGRKRVASLAAEIKLSRNSSKYQSLPLISMGNERAMSICARRDSAVSVSHGEGSGSPLHHQAFWSGRKISPIIEERVDTFNRLSLLSLEGVAENTADVAVAKIVAMGFSASQATEALKLTDMGNGLRVDRAVDLLLRQH</sequence>